<evidence type="ECO:0000313" key="2">
    <source>
        <dbReference type="EMBL" id="SUZ88102.1"/>
    </source>
</evidence>
<organism evidence="2">
    <name type="scientific">marine metagenome</name>
    <dbReference type="NCBI Taxonomy" id="408172"/>
    <lineage>
        <taxon>unclassified sequences</taxon>
        <taxon>metagenomes</taxon>
        <taxon>ecological metagenomes</taxon>
    </lineage>
</organism>
<dbReference type="PANTHER" id="PTHR33606">
    <property type="entry name" value="PROTEIN YCII"/>
    <property type="match status" value="1"/>
</dbReference>
<dbReference type="InterPro" id="IPR005545">
    <property type="entry name" value="YCII"/>
</dbReference>
<evidence type="ECO:0000259" key="1">
    <source>
        <dbReference type="Pfam" id="PF03795"/>
    </source>
</evidence>
<dbReference type="Pfam" id="PF03795">
    <property type="entry name" value="YCII"/>
    <property type="match status" value="1"/>
</dbReference>
<dbReference type="InterPro" id="IPR011008">
    <property type="entry name" value="Dimeric_a/b-barrel"/>
</dbReference>
<dbReference type="InterPro" id="IPR051807">
    <property type="entry name" value="Sec-metab_biosynth-assoc"/>
</dbReference>
<dbReference type="SUPFAM" id="SSF54909">
    <property type="entry name" value="Dimeric alpha+beta barrel"/>
    <property type="match status" value="1"/>
</dbReference>
<accession>A0A381R8U4</accession>
<dbReference type="AlphaFoldDB" id="A0A381R8U4"/>
<reference evidence="2" key="1">
    <citation type="submission" date="2018-05" db="EMBL/GenBank/DDBJ databases">
        <authorList>
            <person name="Lanie J.A."/>
            <person name="Ng W.-L."/>
            <person name="Kazmierczak K.M."/>
            <person name="Andrzejewski T.M."/>
            <person name="Davidsen T.M."/>
            <person name="Wayne K.J."/>
            <person name="Tettelin H."/>
            <person name="Glass J.I."/>
            <person name="Rusch D."/>
            <person name="Podicherti R."/>
            <person name="Tsui H.-C.T."/>
            <person name="Winkler M.E."/>
        </authorList>
    </citation>
    <scope>NUCLEOTIDE SEQUENCE</scope>
</reference>
<sequence length="92" mass="9817">MLYAIHALDRADAGPLRLATRPAHLEYAAGFDTVYGGPLLDEAGEMCGSMIVLEAEDRAAAEDFVEGDPYTRAGLFASVDVRGFRQVLGLGD</sequence>
<dbReference type="PANTHER" id="PTHR33606:SF3">
    <property type="entry name" value="PROTEIN YCII"/>
    <property type="match status" value="1"/>
</dbReference>
<dbReference type="EMBL" id="UINC01001754">
    <property type="protein sequence ID" value="SUZ88102.1"/>
    <property type="molecule type" value="Genomic_DNA"/>
</dbReference>
<proteinExistence type="predicted"/>
<name>A0A381R8U4_9ZZZZ</name>
<dbReference type="Gene3D" id="3.30.70.1060">
    <property type="entry name" value="Dimeric alpha+beta barrel"/>
    <property type="match status" value="1"/>
</dbReference>
<feature type="domain" description="YCII-related" evidence="1">
    <location>
        <begin position="1"/>
        <end position="84"/>
    </location>
</feature>
<protein>
    <recommendedName>
        <fullName evidence="1">YCII-related domain-containing protein</fullName>
    </recommendedName>
</protein>
<gene>
    <name evidence="2" type="ORF">METZ01_LOCUS40956</name>
</gene>